<evidence type="ECO:0000256" key="5">
    <source>
        <dbReference type="ARBA" id="ARBA00023125"/>
    </source>
</evidence>
<evidence type="ECO:0000313" key="10">
    <source>
        <dbReference type="Proteomes" id="UP000595792"/>
    </source>
</evidence>
<dbReference type="GO" id="GO:0000976">
    <property type="term" value="F:transcription cis-regulatory region binding"/>
    <property type="evidence" value="ECO:0007669"/>
    <property type="project" value="TreeGrafter"/>
</dbReference>
<keyword evidence="6" id="KW-0804">Transcription</keyword>
<organism evidence="9 10">
    <name type="scientific">Flavonifractor plautii</name>
    <name type="common">Fusobacterium plautii</name>
    <dbReference type="NCBI Taxonomy" id="292800"/>
    <lineage>
        <taxon>Bacteria</taxon>
        <taxon>Bacillati</taxon>
        <taxon>Bacillota</taxon>
        <taxon>Clostridia</taxon>
        <taxon>Eubacteriales</taxon>
        <taxon>Oscillospiraceae</taxon>
        <taxon>Flavonifractor</taxon>
    </lineage>
</organism>
<evidence type="ECO:0000256" key="3">
    <source>
        <dbReference type="ARBA" id="ARBA00022833"/>
    </source>
</evidence>
<dbReference type="GO" id="GO:0045892">
    <property type="term" value="P:negative regulation of DNA-templated transcription"/>
    <property type="evidence" value="ECO:0007669"/>
    <property type="project" value="TreeGrafter"/>
</dbReference>
<protein>
    <submittedName>
        <fullName evidence="9">Transcriptional repressor</fullName>
    </submittedName>
</protein>
<evidence type="ECO:0000256" key="6">
    <source>
        <dbReference type="ARBA" id="ARBA00023163"/>
    </source>
</evidence>
<dbReference type="InterPro" id="IPR043135">
    <property type="entry name" value="Fur_C"/>
</dbReference>
<dbReference type="Pfam" id="PF01475">
    <property type="entry name" value="FUR"/>
    <property type="match status" value="1"/>
</dbReference>
<evidence type="ECO:0000313" key="9">
    <source>
        <dbReference type="EMBL" id="QQR06454.1"/>
    </source>
</evidence>
<dbReference type="GO" id="GO:1900376">
    <property type="term" value="P:regulation of secondary metabolite biosynthetic process"/>
    <property type="evidence" value="ECO:0007669"/>
    <property type="project" value="TreeGrafter"/>
</dbReference>
<sequence length="115" mass="12889">MKKDTAFTAESVWRGLLEVEEKVGRATVYRALDRLVEAGTILKIPSGDGNRALYRYMGEAALPSSGRMVCLDCGRAFPLECSHLEELTRHIQSDHQFEVDTRHTVLYGHCCDCGK</sequence>
<gene>
    <name evidence="9" type="ORF">I5Q84_02825</name>
</gene>
<evidence type="ECO:0000256" key="8">
    <source>
        <dbReference type="PIRSR" id="PIRSR602481-2"/>
    </source>
</evidence>
<dbReference type="SUPFAM" id="SSF46785">
    <property type="entry name" value="Winged helix' DNA-binding domain"/>
    <property type="match status" value="1"/>
</dbReference>
<dbReference type="InterPro" id="IPR036388">
    <property type="entry name" value="WH-like_DNA-bd_sf"/>
</dbReference>
<keyword evidence="2" id="KW-0678">Repressor</keyword>
<dbReference type="EMBL" id="CP065315">
    <property type="protein sequence ID" value="QQR06454.1"/>
    <property type="molecule type" value="Genomic_DNA"/>
</dbReference>
<dbReference type="RefSeq" id="WP_157781248.1">
    <property type="nucleotide sequence ID" value="NZ_CP015406.2"/>
</dbReference>
<feature type="binding site" evidence="7">
    <location>
        <position position="70"/>
    </location>
    <ligand>
        <name>Zn(2+)</name>
        <dbReference type="ChEBI" id="CHEBI:29105"/>
    </ligand>
</feature>
<dbReference type="InterPro" id="IPR036390">
    <property type="entry name" value="WH_DNA-bd_sf"/>
</dbReference>
<comment type="similarity">
    <text evidence="1">Belongs to the Fur family.</text>
</comment>
<feature type="binding site" evidence="8">
    <location>
        <position position="85"/>
    </location>
    <ligand>
        <name>Fe cation</name>
        <dbReference type="ChEBI" id="CHEBI:24875"/>
    </ligand>
</feature>
<feature type="binding site" evidence="7">
    <location>
        <position position="73"/>
    </location>
    <ligand>
        <name>Zn(2+)</name>
        <dbReference type="ChEBI" id="CHEBI:29105"/>
    </ligand>
</feature>
<dbReference type="GO" id="GO:0003700">
    <property type="term" value="F:DNA-binding transcription factor activity"/>
    <property type="evidence" value="ECO:0007669"/>
    <property type="project" value="InterPro"/>
</dbReference>
<reference evidence="9 10" key="1">
    <citation type="submission" date="2020-11" db="EMBL/GenBank/DDBJ databases">
        <title>Closed and high quality bacterial genomes of the OMM12 community.</title>
        <authorList>
            <person name="Marbouty M."/>
            <person name="Lamy-Besnier Q."/>
            <person name="Debarbieux L."/>
            <person name="Koszul R."/>
        </authorList>
    </citation>
    <scope>NUCLEOTIDE SEQUENCE [LARGE SCALE GENOMIC DNA]</scope>
    <source>
        <strain evidence="9 10">YL31</strain>
    </source>
</reference>
<keyword evidence="4" id="KW-0805">Transcription regulation</keyword>
<feature type="binding site" evidence="7">
    <location>
        <position position="110"/>
    </location>
    <ligand>
        <name>Zn(2+)</name>
        <dbReference type="ChEBI" id="CHEBI:29105"/>
    </ligand>
</feature>
<name>A0AAX1KKI0_FLAPL</name>
<comment type="cofactor">
    <cofactor evidence="7">
        <name>Zn(2+)</name>
        <dbReference type="ChEBI" id="CHEBI:29105"/>
    </cofactor>
    <text evidence="7">Binds 1 zinc ion per subunit.</text>
</comment>
<accession>A0AAX1KKI0</accession>
<dbReference type="GO" id="GO:0008270">
    <property type="term" value="F:zinc ion binding"/>
    <property type="evidence" value="ECO:0007669"/>
    <property type="project" value="TreeGrafter"/>
</dbReference>
<comment type="cofactor">
    <cofactor evidence="8">
        <name>Mn(2+)</name>
        <dbReference type="ChEBI" id="CHEBI:29035"/>
    </cofactor>
    <cofactor evidence="8">
        <name>Fe(2+)</name>
        <dbReference type="ChEBI" id="CHEBI:29033"/>
    </cofactor>
    <text evidence="8">Binds 1 Mn(2+) or Fe(2+) ion per subunit.</text>
</comment>
<keyword evidence="8" id="KW-0408">Iron</keyword>
<proteinExistence type="inferred from homology"/>
<dbReference type="PANTHER" id="PTHR33202:SF7">
    <property type="entry name" value="FERRIC UPTAKE REGULATION PROTEIN"/>
    <property type="match status" value="1"/>
</dbReference>
<dbReference type="Gene3D" id="3.30.1490.190">
    <property type="match status" value="1"/>
</dbReference>
<keyword evidence="5" id="KW-0238">DNA-binding</keyword>
<feature type="binding site" evidence="7">
    <location>
        <position position="113"/>
    </location>
    <ligand>
        <name>Zn(2+)</name>
        <dbReference type="ChEBI" id="CHEBI:29105"/>
    </ligand>
</feature>
<dbReference type="InterPro" id="IPR002481">
    <property type="entry name" value="FUR"/>
</dbReference>
<evidence type="ECO:0000256" key="2">
    <source>
        <dbReference type="ARBA" id="ARBA00022491"/>
    </source>
</evidence>
<dbReference type="PANTHER" id="PTHR33202">
    <property type="entry name" value="ZINC UPTAKE REGULATION PROTEIN"/>
    <property type="match status" value="1"/>
</dbReference>
<evidence type="ECO:0000256" key="1">
    <source>
        <dbReference type="ARBA" id="ARBA00007957"/>
    </source>
</evidence>
<dbReference type="Gene3D" id="1.10.10.10">
    <property type="entry name" value="Winged helix-like DNA-binding domain superfamily/Winged helix DNA-binding domain"/>
    <property type="match status" value="1"/>
</dbReference>
<keyword evidence="3 7" id="KW-0862">Zinc</keyword>
<dbReference type="Proteomes" id="UP000595792">
    <property type="component" value="Chromosome"/>
</dbReference>
<evidence type="ECO:0000256" key="7">
    <source>
        <dbReference type="PIRSR" id="PIRSR602481-1"/>
    </source>
</evidence>
<evidence type="ECO:0000256" key="4">
    <source>
        <dbReference type="ARBA" id="ARBA00023015"/>
    </source>
</evidence>
<dbReference type="AlphaFoldDB" id="A0AAX1KKI0"/>
<keyword evidence="7" id="KW-0479">Metal-binding</keyword>